<dbReference type="OrthoDB" id="9796171at2"/>
<dbReference type="PANTHER" id="PTHR13355:SF11">
    <property type="entry name" value="GLUCOSAMINE 6-PHOSPHATE N-ACETYLTRANSFERASE"/>
    <property type="match status" value="1"/>
</dbReference>
<dbReference type="InterPro" id="IPR000182">
    <property type="entry name" value="GNAT_dom"/>
</dbReference>
<proteinExistence type="predicted"/>
<dbReference type="InterPro" id="IPR016181">
    <property type="entry name" value="Acyl_CoA_acyltransferase"/>
</dbReference>
<dbReference type="PATRIC" id="fig|263475.3.peg.4144"/>
<gene>
    <name evidence="2" type="ORF">AMD00_14390</name>
</gene>
<feature type="domain" description="N-acetyltransferase" evidence="1">
    <location>
        <begin position="1"/>
        <end position="142"/>
    </location>
</feature>
<evidence type="ECO:0000259" key="1">
    <source>
        <dbReference type="PROSITE" id="PS51186"/>
    </source>
</evidence>
<protein>
    <submittedName>
        <fullName evidence="2">Acetyltransferase</fullName>
    </submittedName>
</protein>
<dbReference type="STRING" id="263475.AMD00_14390"/>
<dbReference type="EMBL" id="LILB01000005">
    <property type="protein sequence ID" value="KOO49536.1"/>
    <property type="molecule type" value="Genomic_DNA"/>
</dbReference>
<dbReference type="PROSITE" id="PS51186">
    <property type="entry name" value="GNAT"/>
    <property type="match status" value="1"/>
</dbReference>
<dbReference type="GeneID" id="301137286"/>
<accession>A0A0M0LF11</accession>
<reference evidence="3" key="1">
    <citation type="submission" date="2015-08" db="EMBL/GenBank/DDBJ databases">
        <title>Fjat-10028 dsm 16317.</title>
        <authorList>
            <person name="Liu B."/>
            <person name="Wang J."/>
            <person name="Zhu Y."/>
            <person name="Liu G."/>
            <person name="Chen Q."/>
            <person name="Chen Z."/>
            <person name="Lan J."/>
            <person name="Che J."/>
            <person name="Ge C."/>
            <person name="Shi H."/>
            <person name="Pan Z."/>
            <person name="Liu X."/>
        </authorList>
    </citation>
    <scope>NUCLEOTIDE SEQUENCE [LARGE SCALE GENOMIC DNA]</scope>
    <source>
        <strain evidence="3">DSM 16317</strain>
    </source>
</reference>
<dbReference type="Pfam" id="PF13673">
    <property type="entry name" value="Acetyltransf_10"/>
    <property type="match status" value="1"/>
</dbReference>
<evidence type="ECO:0000313" key="2">
    <source>
        <dbReference type="EMBL" id="KOO49536.1"/>
    </source>
</evidence>
<dbReference type="AlphaFoldDB" id="A0A0M0LF11"/>
<organism evidence="2 3">
    <name type="scientific">Viridibacillus arvi</name>
    <dbReference type="NCBI Taxonomy" id="263475"/>
    <lineage>
        <taxon>Bacteria</taxon>
        <taxon>Bacillati</taxon>
        <taxon>Bacillota</taxon>
        <taxon>Bacilli</taxon>
        <taxon>Bacillales</taxon>
        <taxon>Caryophanaceae</taxon>
        <taxon>Viridibacillus</taxon>
    </lineage>
</organism>
<dbReference type="Gene3D" id="3.40.630.30">
    <property type="match status" value="1"/>
</dbReference>
<dbReference type="GO" id="GO:0004343">
    <property type="term" value="F:glucosamine 6-phosphate N-acetyltransferase activity"/>
    <property type="evidence" value="ECO:0007669"/>
    <property type="project" value="TreeGrafter"/>
</dbReference>
<name>A0A0M0LF11_9BACL</name>
<dbReference type="SUPFAM" id="SSF55729">
    <property type="entry name" value="Acyl-CoA N-acyltransferases (Nat)"/>
    <property type="match status" value="1"/>
</dbReference>
<evidence type="ECO:0000313" key="3">
    <source>
        <dbReference type="Proteomes" id="UP000036867"/>
    </source>
</evidence>
<keyword evidence="3" id="KW-1185">Reference proteome</keyword>
<dbReference type="PANTHER" id="PTHR13355">
    <property type="entry name" value="GLUCOSAMINE 6-PHOSPHATE N-ACETYLTRANSFERASE"/>
    <property type="match status" value="1"/>
</dbReference>
<dbReference type="CDD" id="cd04301">
    <property type="entry name" value="NAT_SF"/>
    <property type="match status" value="1"/>
</dbReference>
<comment type="caution">
    <text evidence="2">The sequence shown here is derived from an EMBL/GenBank/DDBJ whole genome shotgun (WGS) entry which is preliminary data.</text>
</comment>
<dbReference type="RefSeq" id="WP_053417707.1">
    <property type="nucleotide sequence ID" value="NZ_JBNNVA010000002.1"/>
</dbReference>
<dbReference type="Proteomes" id="UP000036867">
    <property type="component" value="Unassembled WGS sequence"/>
</dbReference>
<dbReference type="InterPro" id="IPR039143">
    <property type="entry name" value="GNPNAT1-like"/>
</dbReference>
<keyword evidence="2" id="KW-0808">Transferase</keyword>
<sequence>MVFAKIVETEKELRDAFFVREEVFVKEQGVPLPLEKDEYDKDATHFVAYNGEEPIAAGRVRIVDGNIAKVDRVCVLPDFRRKQIGVLMMAHLEKYAKGHQLAKVKLNAQTHAIPFYEKQNYIITSPEFLDSGIPYRAMEKEF</sequence>